<dbReference type="Gene3D" id="3.40.1090.10">
    <property type="entry name" value="Cytosolic phospholipase A2 catalytic domain"/>
    <property type="match status" value="1"/>
</dbReference>
<dbReference type="OrthoDB" id="1658288at2759"/>
<dbReference type="Proteomes" id="UP000009183">
    <property type="component" value="Unassembled WGS sequence, unordered"/>
</dbReference>
<evidence type="ECO:0000313" key="7">
    <source>
        <dbReference type="Proteomes" id="UP000009183"/>
    </source>
</evidence>
<dbReference type="InterPro" id="IPR016035">
    <property type="entry name" value="Acyl_Trfase/lysoPLipase"/>
</dbReference>
<sequence length="107" mass="11605">MPFNEQNRGADQINKGVPLIKTALLIEINLPGLFESKWLPILQKVGGIRGILPATILAFLESNLHDLDGANARIADYFDTIAGTSTGGLWWSSCLQLATRTTAHICS</sequence>
<dbReference type="PANTHER" id="PTHR32176:SF92">
    <property type="entry name" value="XYLOSE ISOMERASE"/>
    <property type="match status" value="1"/>
</dbReference>
<evidence type="ECO:0000313" key="6">
    <source>
        <dbReference type="EMBL" id="CBI25855.3"/>
    </source>
</evidence>
<keyword evidence="2" id="KW-0442">Lipid degradation</keyword>
<evidence type="ECO:0000256" key="2">
    <source>
        <dbReference type="ARBA" id="ARBA00022963"/>
    </source>
</evidence>
<dbReference type="EMBL" id="FN595550">
    <property type="protein sequence ID" value="CBI25855.3"/>
    <property type="molecule type" value="Genomic_DNA"/>
</dbReference>
<keyword evidence="7" id="KW-1185">Reference proteome</keyword>
<evidence type="ECO:0000256" key="1">
    <source>
        <dbReference type="ARBA" id="ARBA00010240"/>
    </source>
</evidence>
<dbReference type="eggNOG" id="KOG0513">
    <property type="taxonomic scope" value="Eukaryota"/>
</dbReference>
<dbReference type="GO" id="GO:0016042">
    <property type="term" value="P:lipid catabolic process"/>
    <property type="evidence" value="ECO:0007669"/>
    <property type="project" value="UniProtKB-KW"/>
</dbReference>
<feature type="domain" description="PNPLA" evidence="5">
    <location>
        <begin position="41"/>
        <end position="107"/>
    </location>
</feature>
<reference evidence="7" key="1">
    <citation type="journal article" date="2007" name="Nature">
        <title>The grapevine genome sequence suggests ancestral hexaploidization in major angiosperm phyla.</title>
        <authorList>
            <consortium name="The French-Italian Public Consortium for Grapevine Genome Characterization."/>
            <person name="Jaillon O."/>
            <person name="Aury J.-M."/>
            <person name="Noel B."/>
            <person name="Policriti A."/>
            <person name="Clepet C."/>
            <person name="Casagrande A."/>
            <person name="Choisne N."/>
            <person name="Aubourg S."/>
            <person name="Vitulo N."/>
            <person name="Jubin C."/>
            <person name="Vezzi A."/>
            <person name="Legeai F."/>
            <person name="Hugueney P."/>
            <person name="Dasilva C."/>
            <person name="Horner D."/>
            <person name="Mica E."/>
            <person name="Jublot D."/>
            <person name="Poulain J."/>
            <person name="Bruyere C."/>
            <person name="Billault A."/>
            <person name="Segurens B."/>
            <person name="Gouyvenoux M."/>
            <person name="Ugarte E."/>
            <person name="Cattonaro F."/>
            <person name="Anthouard V."/>
            <person name="Vico V."/>
            <person name="Del Fabbro C."/>
            <person name="Alaux M."/>
            <person name="Di Gaspero G."/>
            <person name="Dumas V."/>
            <person name="Felice N."/>
            <person name="Paillard S."/>
            <person name="Juman I."/>
            <person name="Moroldo M."/>
            <person name="Scalabrin S."/>
            <person name="Canaguier A."/>
            <person name="Le Clainche I."/>
            <person name="Malacrida G."/>
            <person name="Durand E."/>
            <person name="Pesole G."/>
            <person name="Laucou V."/>
            <person name="Chatelet P."/>
            <person name="Merdinoglu D."/>
            <person name="Delledonne M."/>
            <person name="Pezzotti M."/>
            <person name="Lecharny A."/>
            <person name="Scarpelli C."/>
            <person name="Artiguenave F."/>
            <person name="Pe M.E."/>
            <person name="Valle G."/>
            <person name="Morgante M."/>
            <person name="Caboche M."/>
            <person name="Adam-Blondon A.-F."/>
            <person name="Weissenbach J."/>
            <person name="Quetier F."/>
            <person name="Wincker P."/>
        </authorList>
    </citation>
    <scope>NUCLEOTIDE SEQUENCE [LARGE SCALE GENOMIC DNA]</scope>
    <source>
        <strain evidence="7">cv. Pinot noir / PN40024</strain>
    </source>
</reference>
<dbReference type="PROSITE" id="PS51635">
    <property type="entry name" value="PNPLA"/>
    <property type="match status" value="1"/>
</dbReference>
<proteinExistence type="inferred from homology"/>
<protein>
    <recommendedName>
        <fullName evidence="5">PNPLA domain-containing protein</fullName>
    </recommendedName>
</protein>
<dbReference type="PANTHER" id="PTHR32176">
    <property type="entry name" value="XYLOSE ISOMERASE"/>
    <property type="match status" value="1"/>
</dbReference>
<dbReference type="SUPFAM" id="SSF52151">
    <property type="entry name" value="FabD/lysophospholipase-like"/>
    <property type="match status" value="1"/>
</dbReference>
<dbReference type="STRING" id="29760.D7T5S1"/>
<feature type="short sequence motif" description="GXSXG" evidence="4">
    <location>
        <begin position="83"/>
        <end position="87"/>
    </location>
</feature>
<comment type="caution">
    <text evidence="4">Lacks conserved residue(s) required for the propagation of feature annotation.</text>
</comment>
<evidence type="ECO:0000256" key="4">
    <source>
        <dbReference type="PROSITE-ProRule" id="PRU01161"/>
    </source>
</evidence>
<dbReference type="PaxDb" id="29760-VIT_00s0567g00030.t01"/>
<name>D7T5S1_VITVI</name>
<dbReference type="AlphaFoldDB" id="D7T5S1"/>
<organism evidence="6 7">
    <name type="scientific">Vitis vinifera</name>
    <name type="common">Grape</name>
    <dbReference type="NCBI Taxonomy" id="29760"/>
    <lineage>
        <taxon>Eukaryota</taxon>
        <taxon>Viridiplantae</taxon>
        <taxon>Streptophyta</taxon>
        <taxon>Embryophyta</taxon>
        <taxon>Tracheophyta</taxon>
        <taxon>Spermatophyta</taxon>
        <taxon>Magnoliopsida</taxon>
        <taxon>eudicotyledons</taxon>
        <taxon>Gunneridae</taxon>
        <taxon>Pentapetalae</taxon>
        <taxon>rosids</taxon>
        <taxon>Vitales</taxon>
        <taxon>Vitaceae</taxon>
        <taxon>Viteae</taxon>
        <taxon>Vitis</taxon>
    </lineage>
</organism>
<evidence type="ECO:0000259" key="5">
    <source>
        <dbReference type="PROSITE" id="PS51635"/>
    </source>
</evidence>
<dbReference type="GO" id="GO:0016787">
    <property type="term" value="F:hydrolase activity"/>
    <property type="evidence" value="ECO:0007669"/>
    <property type="project" value="UniProtKB-ARBA"/>
</dbReference>
<dbReference type="HOGENOM" id="CLU_2214821_0_0_1"/>
<gene>
    <name evidence="6" type="ORF">VIT_00s0567g00030</name>
</gene>
<comment type="similarity">
    <text evidence="1">Belongs to the patatin family.</text>
</comment>
<keyword evidence="3" id="KW-0443">Lipid metabolism</keyword>
<dbReference type="InParanoid" id="D7T5S1"/>
<accession>D7T5S1</accession>
<dbReference type="InterPro" id="IPR002641">
    <property type="entry name" value="PNPLA_dom"/>
</dbReference>
<evidence type="ECO:0000256" key="3">
    <source>
        <dbReference type="ARBA" id="ARBA00023098"/>
    </source>
</evidence>